<feature type="region of interest" description="Disordered" evidence="1">
    <location>
        <begin position="13"/>
        <end position="35"/>
    </location>
</feature>
<reference evidence="2" key="1">
    <citation type="submission" date="2021-07" db="EMBL/GenBank/DDBJ databases">
        <authorList>
            <person name="Durling M."/>
        </authorList>
    </citation>
    <scope>NUCLEOTIDE SEQUENCE</scope>
</reference>
<dbReference type="EMBL" id="CAJVRL010000074">
    <property type="protein sequence ID" value="CAG8956868.1"/>
    <property type="molecule type" value="Genomic_DNA"/>
</dbReference>
<feature type="compositionally biased region" description="Basic residues" evidence="1">
    <location>
        <begin position="19"/>
        <end position="35"/>
    </location>
</feature>
<proteinExistence type="predicted"/>
<evidence type="ECO:0008006" key="4">
    <source>
        <dbReference type="Google" id="ProtNLM"/>
    </source>
</evidence>
<sequence length="220" mass="25893">MVNQDFQNRRAPGYVMRPRPARKTKSQRRSMSKKSVPKPFRFLDLPPEIRRIVYIFFIKSPAELKIIRRTEPSIIPTFFKAFLLTCAQTYHELREILFNTSKFLFVVPSSIGYYGFPHEYYLGPGCLQTRLQIQSLRVHLRHREPKNHRFSGAKPRRALCPVLEEMLLHGDLHQLDISFDRPVVGVEAIESWRAVWRACEKPKVVNGVLRYVKVNVHHRT</sequence>
<gene>
    <name evidence="2" type="ORF">HYFRA_00012323</name>
</gene>
<protein>
    <recommendedName>
        <fullName evidence="4">F-box domain-containing protein</fullName>
    </recommendedName>
</protein>
<name>A0A9N9L250_9HELO</name>
<accession>A0A9N9L250</accession>
<dbReference type="Proteomes" id="UP000696280">
    <property type="component" value="Unassembled WGS sequence"/>
</dbReference>
<evidence type="ECO:0000313" key="2">
    <source>
        <dbReference type="EMBL" id="CAG8956868.1"/>
    </source>
</evidence>
<dbReference type="InterPro" id="IPR038883">
    <property type="entry name" value="AN11006-like"/>
</dbReference>
<dbReference type="OrthoDB" id="5229512at2759"/>
<dbReference type="PANTHER" id="PTHR42085">
    <property type="entry name" value="F-BOX DOMAIN-CONTAINING PROTEIN"/>
    <property type="match status" value="1"/>
</dbReference>
<organism evidence="2 3">
    <name type="scientific">Hymenoscyphus fraxineus</name>
    <dbReference type="NCBI Taxonomy" id="746836"/>
    <lineage>
        <taxon>Eukaryota</taxon>
        <taxon>Fungi</taxon>
        <taxon>Dikarya</taxon>
        <taxon>Ascomycota</taxon>
        <taxon>Pezizomycotina</taxon>
        <taxon>Leotiomycetes</taxon>
        <taxon>Helotiales</taxon>
        <taxon>Helotiaceae</taxon>
        <taxon>Hymenoscyphus</taxon>
    </lineage>
</organism>
<comment type="caution">
    <text evidence="2">The sequence shown here is derived from an EMBL/GenBank/DDBJ whole genome shotgun (WGS) entry which is preliminary data.</text>
</comment>
<evidence type="ECO:0000256" key="1">
    <source>
        <dbReference type="SAM" id="MobiDB-lite"/>
    </source>
</evidence>
<dbReference type="AlphaFoldDB" id="A0A9N9L250"/>
<dbReference type="PANTHER" id="PTHR42085:SF8">
    <property type="entry name" value="F-BOX DOMAIN-CONTAINING PROTEIN"/>
    <property type="match status" value="1"/>
</dbReference>
<evidence type="ECO:0000313" key="3">
    <source>
        <dbReference type="Proteomes" id="UP000696280"/>
    </source>
</evidence>
<keyword evidence="3" id="KW-1185">Reference proteome</keyword>